<reference evidence="13" key="3">
    <citation type="submission" date="2025-09" db="UniProtKB">
        <authorList>
            <consortium name="Ensembl"/>
        </authorList>
    </citation>
    <scope>IDENTIFICATION</scope>
    <source>
        <strain evidence="13">Thoroughbred</strain>
    </source>
</reference>
<sequence>MGVCTQVQLMQSAPEVKSPGQSLRISCKTSGYAFTSYWISWFCQMPGKGLEWIGMIYPGDLDTCYGTSFQGHVMIPMKNSISTSYLHSVTAEDMAVYYCSRVTASQCEPRHKPP</sequence>
<dbReference type="PANTHER" id="PTHR23266">
    <property type="entry name" value="IMMUNOGLOBULIN HEAVY CHAIN"/>
    <property type="match status" value="1"/>
</dbReference>
<dbReference type="STRING" id="9796.ENSECAP00000042644"/>
<dbReference type="GO" id="GO:0016064">
    <property type="term" value="P:immunoglobulin mediated immune response"/>
    <property type="evidence" value="ECO:0000318"/>
    <property type="project" value="GO_Central"/>
</dbReference>
<dbReference type="Gene3D" id="2.60.40.10">
    <property type="entry name" value="Immunoglobulins"/>
    <property type="match status" value="1"/>
</dbReference>
<keyword evidence="6" id="KW-0391">Immunity</keyword>
<dbReference type="Pfam" id="PF07686">
    <property type="entry name" value="V-set"/>
    <property type="match status" value="1"/>
</dbReference>
<evidence type="ECO:0000256" key="9">
    <source>
        <dbReference type="ARBA" id="ARBA00023157"/>
    </source>
</evidence>
<dbReference type="GO" id="GO:0005886">
    <property type="term" value="C:plasma membrane"/>
    <property type="evidence" value="ECO:0007669"/>
    <property type="project" value="UniProtKB-SubCell"/>
</dbReference>
<dbReference type="Proteomes" id="UP000002281">
    <property type="component" value="Chromosome 24"/>
</dbReference>
<evidence type="ECO:0000256" key="11">
    <source>
        <dbReference type="ARBA" id="ARBA00043265"/>
    </source>
</evidence>
<dbReference type="InterPro" id="IPR036179">
    <property type="entry name" value="Ig-like_dom_sf"/>
</dbReference>
<dbReference type="FunFam" id="2.60.40.10:FF:001072">
    <property type="entry name" value="Immunoglobulin heavy variable V1-24"/>
    <property type="match status" value="1"/>
</dbReference>
<proteinExistence type="predicted"/>
<keyword evidence="14" id="KW-1185">Reference proteome</keyword>
<evidence type="ECO:0000256" key="5">
    <source>
        <dbReference type="ARBA" id="ARBA00022729"/>
    </source>
</evidence>
<keyword evidence="4" id="KW-0964">Secreted</keyword>
<evidence type="ECO:0000313" key="13">
    <source>
        <dbReference type="Ensembl" id="ENSECAP00000042644.2"/>
    </source>
</evidence>
<dbReference type="Ensembl" id="ENSECAT00000041713.2">
    <property type="protein sequence ID" value="ENSECAP00000042644.2"/>
    <property type="gene ID" value="ENSECAG00000035071.2"/>
</dbReference>
<keyword evidence="11" id="KW-1280">Immunoglobulin</keyword>
<dbReference type="GO" id="GO:0005576">
    <property type="term" value="C:extracellular region"/>
    <property type="evidence" value="ECO:0007669"/>
    <property type="project" value="UniProtKB-SubCell"/>
</dbReference>
<dbReference type="PROSITE" id="PS50835">
    <property type="entry name" value="IG_LIKE"/>
    <property type="match status" value="1"/>
</dbReference>
<reference evidence="13 14" key="1">
    <citation type="journal article" date="2009" name="Science">
        <title>Genome sequence, comparative analysis, and population genetics of the domestic horse.</title>
        <authorList>
            <consortium name="Broad Institute Genome Sequencing Platform"/>
            <consortium name="Broad Institute Whole Genome Assembly Team"/>
            <person name="Wade C.M."/>
            <person name="Giulotto E."/>
            <person name="Sigurdsson S."/>
            <person name="Zoli M."/>
            <person name="Gnerre S."/>
            <person name="Imsland F."/>
            <person name="Lear T.L."/>
            <person name="Adelson D.L."/>
            <person name="Bailey E."/>
            <person name="Bellone R.R."/>
            <person name="Bloecker H."/>
            <person name="Distl O."/>
            <person name="Edgar R.C."/>
            <person name="Garber M."/>
            <person name="Leeb T."/>
            <person name="Mauceli E."/>
            <person name="MacLeod J.N."/>
            <person name="Penedo M.C.T."/>
            <person name="Raison J.M."/>
            <person name="Sharpe T."/>
            <person name="Vogel J."/>
            <person name="Andersson L."/>
            <person name="Antczak D.F."/>
            <person name="Biagi T."/>
            <person name="Binns M.M."/>
            <person name="Chowdhary B.P."/>
            <person name="Coleman S.J."/>
            <person name="Della Valle G."/>
            <person name="Fryc S."/>
            <person name="Guerin G."/>
            <person name="Hasegawa T."/>
            <person name="Hill E.W."/>
            <person name="Jurka J."/>
            <person name="Kiialainen A."/>
            <person name="Lindgren G."/>
            <person name="Liu J."/>
            <person name="Magnani E."/>
            <person name="Mickelson J.R."/>
            <person name="Murray J."/>
            <person name="Nergadze S.G."/>
            <person name="Onofrio R."/>
            <person name="Pedroni S."/>
            <person name="Piras M.F."/>
            <person name="Raudsepp T."/>
            <person name="Rocchi M."/>
            <person name="Roeed K.H."/>
            <person name="Ryder O.A."/>
            <person name="Searle S."/>
            <person name="Skow L."/>
            <person name="Swinburne J.E."/>
            <person name="Syvaenen A.C."/>
            <person name="Tozaki T."/>
            <person name="Valberg S.J."/>
            <person name="Vaudin M."/>
            <person name="White J.R."/>
            <person name="Zody M.C."/>
            <person name="Lander E.S."/>
            <person name="Lindblad-Toh K."/>
        </authorList>
    </citation>
    <scope>NUCLEOTIDE SEQUENCE [LARGE SCALE GENOMIC DNA]</scope>
    <source>
        <strain evidence="13 14">Thoroughbred</strain>
    </source>
</reference>
<protein>
    <recommendedName>
        <fullName evidence="12">Ig-like domain-containing protein</fullName>
    </recommendedName>
</protein>
<dbReference type="SUPFAM" id="SSF48726">
    <property type="entry name" value="Immunoglobulin"/>
    <property type="match status" value="1"/>
</dbReference>
<dbReference type="PaxDb" id="9796-ENSECAP00000042644"/>
<keyword evidence="3" id="KW-1003">Cell membrane</keyword>
<evidence type="ECO:0000256" key="4">
    <source>
        <dbReference type="ARBA" id="ARBA00022525"/>
    </source>
</evidence>
<evidence type="ECO:0000313" key="14">
    <source>
        <dbReference type="Proteomes" id="UP000002281"/>
    </source>
</evidence>
<dbReference type="InterPro" id="IPR050199">
    <property type="entry name" value="IgHV"/>
</dbReference>
<evidence type="ECO:0000256" key="3">
    <source>
        <dbReference type="ARBA" id="ARBA00022475"/>
    </source>
</evidence>
<evidence type="ECO:0000256" key="8">
    <source>
        <dbReference type="ARBA" id="ARBA00023136"/>
    </source>
</evidence>
<keyword evidence="5" id="KW-0732">Signal</keyword>
<accession>A0A3Q2I411</accession>
<evidence type="ECO:0000256" key="10">
    <source>
        <dbReference type="ARBA" id="ARBA00023319"/>
    </source>
</evidence>
<keyword evidence="9" id="KW-1015">Disulfide bond</keyword>
<comment type="subcellular location">
    <subcellularLocation>
        <location evidence="1">Cell membrane</location>
    </subcellularLocation>
    <subcellularLocation>
        <location evidence="2">Secreted</location>
    </subcellularLocation>
</comment>
<dbReference type="InParanoid" id="A0A3Q2I411"/>
<feature type="domain" description="Ig-like" evidence="12">
    <location>
        <begin position="5"/>
        <end position="99"/>
    </location>
</feature>
<organism evidence="13 14">
    <name type="scientific">Equus caballus</name>
    <name type="common">Horse</name>
    <dbReference type="NCBI Taxonomy" id="9796"/>
    <lineage>
        <taxon>Eukaryota</taxon>
        <taxon>Metazoa</taxon>
        <taxon>Chordata</taxon>
        <taxon>Craniata</taxon>
        <taxon>Vertebrata</taxon>
        <taxon>Euteleostomi</taxon>
        <taxon>Mammalia</taxon>
        <taxon>Eutheria</taxon>
        <taxon>Laurasiatheria</taxon>
        <taxon>Perissodactyla</taxon>
        <taxon>Equidae</taxon>
        <taxon>Equus</taxon>
    </lineage>
</organism>
<dbReference type="GO" id="GO:0003823">
    <property type="term" value="F:antigen binding"/>
    <property type="evidence" value="ECO:0000318"/>
    <property type="project" value="GO_Central"/>
</dbReference>
<keyword evidence="8" id="KW-0472">Membrane</keyword>
<keyword evidence="7" id="KW-1064">Adaptive immunity</keyword>
<dbReference type="AlphaFoldDB" id="A0A3Q2I411"/>
<dbReference type="GeneTree" id="ENSGT00950000183013"/>
<dbReference type="GO" id="GO:0019814">
    <property type="term" value="C:immunoglobulin complex"/>
    <property type="evidence" value="ECO:0007669"/>
    <property type="project" value="UniProtKB-KW"/>
</dbReference>
<evidence type="ECO:0000256" key="1">
    <source>
        <dbReference type="ARBA" id="ARBA00004236"/>
    </source>
</evidence>
<reference evidence="13" key="2">
    <citation type="submission" date="2025-08" db="UniProtKB">
        <authorList>
            <consortium name="Ensembl"/>
        </authorList>
    </citation>
    <scope>IDENTIFICATION</scope>
    <source>
        <strain evidence="13">Thoroughbred</strain>
    </source>
</reference>
<evidence type="ECO:0000256" key="2">
    <source>
        <dbReference type="ARBA" id="ARBA00004613"/>
    </source>
</evidence>
<evidence type="ECO:0000256" key="6">
    <source>
        <dbReference type="ARBA" id="ARBA00022859"/>
    </source>
</evidence>
<evidence type="ECO:0000256" key="7">
    <source>
        <dbReference type="ARBA" id="ARBA00023130"/>
    </source>
</evidence>
<evidence type="ECO:0000259" key="12">
    <source>
        <dbReference type="PROSITE" id="PS50835"/>
    </source>
</evidence>
<keyword evidence="10" id="KW-0393">Immunoglobulin domain</keyword>
<dbReference type="InterPro" id="IPR013106">
    <property type="entry name" value="Ig_V-set"/>
</dbReference>
<dbReference type="InterPro" id="IPR007110">
    <property type="entry name" value="Ig-like_dom"/>
</dbReference>
<name>A0A3Q2I411_HORSE</name>
<dbReference type="SMART" id="SM00406">
    <property type="entry name" value="IGv"/>
    <property type="match status" value="1"/>
</dbReference>
<dbReference type="InterPro" id="IPR013783">
    <property type="entry name" value="Ig-like_fold"/>
</dbReference>